<dbReference type="SUPFAM" id="SSF54523">
    <property type="entry name" value="Pili subunits"/>
    <property type="match status" value="1"/>
</dbReference>
<dbReference type="SUPFAM" id="SSF48452">
    <property type="entry name" value="TPR-like"/>
    <property type="match status" value="1"/>
</dbReference>
<evidence type="ECO:0008006" key="3">
    <source>
        <dbReference type="Google" id="ProtNLM"/>
    </source>
</evidence>
<dbReference type="Proteomes" id="UP000184171">
    <property type="component" value="Unassembled WGS sequence"/>
</dbReference>
<dbReference type="InterPro" id="IPR045584">
    <property type="entry name" value="Pilin-like"/>
</dbReference>
<protein>
    <recommendedName>
        <fullName evidence="3">Tetratricopeptide repeat-containing protein</fullName>
    </recommendedName>
</protein>
<sequence>MRYWVRALCLSLALLIYYNLFGVVWEDRGTVRKNAPAAYILPSEFTRVLAFGQHGLLSDFLFLKTLTFVGGRSQSDEAMAEDDWLFVHKSLGVITDLDPYFVDPYMLAEGLLAWDARRPEEANEILRKGVKYRDWDWRFPFFIGFNSYYFLQDYETAATYIMQASKLPGSPEYLKTLGARLAYYGGKSKTALLFLKQMLAETDEPLLRRRLAMRLEALEGAVQIEEALDRYHEKRGQMPERLGDLVAAGYLLVMPKDPYGGEWVLMKSGRVFSTSKFAESESGH</sequence>
<proteinExistence type="predicted"/>
<evidence type="ECO:0000313" key="2">
    <source>
        <dbReference type="Proteomes" id="UP000184171"/>
    </source>
</evidence>
<organism evidence="1 2">
    <name type="scientific">Malonomonas rubra DSM 5091</name>
    <dbReference type="NCBI Taxonomy" id="1122189"/>
    <lineage>
        <taxon>Bacteria</taxon>
        <taxon>Pseudomonadati</taxon>
        <taxon>Thermodesulfobacteriota</taxon>
        <taxon>Desulfuromonadia</taxon>
        <taxon>Desulfuromonadales</taxon>
        <taxon>Geopsychrobacteraceae</taxon>
        <taxon>Malonomonas</taxon>
    </lineage>
</organism>
<dbReference type="RefSeq" id="WP_072905395.1">
    <property type="nucleotide sequence ID" value="NZ_FQZT01000002.1"/>
</dbReference>
<dbReference type="OrthoDB" id="9783085at2"/>
<evidence type="ECO:0000313" key="1">
    <source>
        <dbReference type="EMBL" id="SHI69185.1"/>
    </source>
</evidence>
<dbReference type="InterPro" id="IPR011990">
    <property type="entry name" value="TPR-like_helical_dom_sf"/>
</dbReference>
<gene>
    <name evidence="1" type="ORF">SAMN02745165_00575</name>
</gene>
<name>A0A1M6D7J6_MALRU</name>
<dbReference type="EMBL" id="FQZT01000002">
    <property type="protein sequence ID" value="SHI69185.1"/>
    <property type="molecule type" value="Genomic_DNA"/>
</dbReference>
<reference evidence="1 2" key="1">
    <citation type="submission" date="2016-11" db="EMBL/GenBank/DDBJ databases">
        <authorList>
            <person name="Jaros S."/>
            <person name="Januszkiewicz K."/>
            <person name="Wedrychowicz H."/>
        </authorList>
    </citation>
    <scope>NUCLEOTIDE SEQUENCE [LARGE SCALE GENOMIC DNA]</scope>
    <source>
        <strain evidence="1 2">DSM 5091</strain>
    </source>
</reference>
<keyword evidence="2" id="KW-1185">Reference proteome</keyword>
<dbReference type="Gene3D" id="1.25.40.10">
    <property type="entry name" value="Tetratricopeptide repeat domain"/>
    <property type="match status" value="1"/>
</dbReference>
<accession>A0A1M6D7J6</accession>
<dbReference type="AlphaFoldDB" id="A0A1M6D7J6"/>
<dbReference type="STRING" id="1122189.SAMN02745165_00575"/>